<dbReference type="EMBL" id="PXOH01000025">
    <property type="protein sequence ID" value="PSF34531.1"/>
    <property type="molecule type" value="Genomic_DNA"/>
</dbReference>
<protein>
    <submittedName>
        <fullName evidence="1">Uncharacterized protein</fullName>
    </submittedName>
</protein>
<evidence type="ECO:0000313" key="2">
    <source>
        <dbReference type="Proteomes" id="UP000239001"/>
    </source>
</evidence>
<dbReference type="AlphaFoldDB" id="A0A2T1LTU4"/>
<dbReference type="RefSeq" id="WP_106458376.1">
    <property type="nucleotide sequence ID" value="NZ_PXOH01000025.1"/>
</dbReference>
<dbReference type="Proteomes" id="UP000239001">
    <property type="component" value="Unassembled WGS sequence"/>
</dbReference>
<proteinExistence type="predicted"/>
<name>A0A2T1LTU4_9CHRO</name>
<reference evidence="1 2" key="1">
    <citation type="submission" date="2018-03" db="EMBL/GenBank/DDBJ databases">
        <title>The ancient ancestry and fast evolution of plastids.</title>
        <authorList>
            <person name="Moore K.R."/>
            <person name="Magnabosco C."/>
            <person name="Momper L."/>
            <person name="Gold D.A."/>
            <person name="Bosak T."/>
            <person name="Fournier G.P."/>
        </authorList>
    </citation>
    <scope>NUCLEOTIDE SEQUENCE [LARGE SCALE GENOMIC DNA]</scope>
    <source>
        <strain evidence="1 2">CCALA 016</strain>
    </source>
</reference>
<keyword evidence="2" id="KW-1185">Reference proteome</keyword>
<sequence>MLLINKSVKWLDKQFTNQDYRYKTGGPPPVWSEDGIATVYYHQPIWSEDVLMRDAEKIENEGAVTRYVLPAGVYGI</sequence>
<accession>A0A2T1LTU4</accession>
<organism evidence="1 2">
    <name type="scientific">Aphanothece hegewaldii CCALA 016</name>
    <dbReference type="NCBI Taxonomy" id="2107694"/>
    <lineage>
        <taxon>Bacteria</taxon>
        <taxon>Bacillati</taxon>
        <taxon>Cyanobacteriota</taxon>
        <taxon>Cyanophyceae</taxon>
        <taxon>Oscillatoriophycideae</taxon>
        <taxon>Chroococcales</taxon>
        <taxon>Aphanothecaceae</taxon>
        <taxon>Aphanothece</taxon>
    </lineage>
</organism>
<comment type="caution">
    <text evidence="1">The sequence shown here is derived from an EMBL/GenBank/DDBJ whole genome shotgun (WGS) entry which is preliminary data.</text>
</comment>
<evidence type="ECO:0000313" key="1">
    <source>
        <dbReference type="EMBL" id="PSF34531.1"/>
    </source>
</evidence>
<gene>
    <name evidence="1" type="ORF">C7H19_18355</name>
</gene>
<reference evidence="1 2" key="2">
    <citation type="submission" date="2018-03" db="EMBL/GenBank/DDBJ databases">
        <authorList>
            <person name="Keele B.F."/>
        </authorList>
    </citation>
    <scope>NUCLEOTIDE SEQUENCE [LARGE SCALE GENOMIC DNA]</scope>
    <source>
        <strain evidence="1 2">CCALA 016</strain>
    </source>
</reference>